<evidence type="ECO:0000259" key="2">
    <source>
        <dbReference type="PROSITE" id="PS50853"/>
    </source>
</evidence>
<feature type="domain" description="Ig-like" evidence="1">
    <location>
        <begin position="1"/>
        <end position="114"/>
    </location>
</feature>
<dbReference type="SMART" id="SM00409">
    <property type="entry name" value="IG"/>
    <property type="match status" value="4"/>
</dbReference>
<dbReference type="PROSITE" id="PS50853">
    <property type="entry name" value="FN3"/>
    <property type="match status" value="1"/>
</dbReference>
<dbReference type="Proteomes" id="UP000515158">
    <property type="component" value="Unplaced"/>
</dbReference>
<dbReference type="InParanoid" id="A0A6P8ZLL4"/>
<protein>
    <submittedName>
        <fullName evidence="4">Nephrin-like</fullName>
    </submittedName>
</protein>
<dbReference type="RefSeq" id="XP_034239059.1">
    <property type="nucleotide sequence ID" value="XM_034383168.1"/>
</dbReference>
<accession>A0A6P8ZLL4</accession>
<dbReference type="Gene3D" id="2.60.40.10">
    <property type="entry name" value="Immunoglobulins"/>
    <property type="match status" value="6"/>
</dbReference>
<name>A0A6P8ZLL4_THRPL</name>
<evidence type="ECO:0000313" key="3">
    <source>
        <dbReference type="Proteomes" id="UP000515158"/>
    </source>
</evidence>
<dbReference type="InterPro" id="IPR003961">
    <property type="entry name" value="FN3_dom"/>
</dbReference>
<evidence type="ECO:0000259" key="1">
    <source>
        <dbReference type="PROSITE" id="PS50835"/>
    </source>
</evidence>
<dbReference type="PROSITE" id="PS50835">
    <property type="entry name" value="IG_LIKE"/>
    <property type="match status" value="5"/>
</dbReference>
<dbReference type="InterPro" id="IPR003599">
    <property type="entry name" value="Ig_sub"/>
</dbReference>
<feature type="domain" description="Ig-like" evidence="1">
    <location>
        <begin position="444"/>
        <end position="515"/>
    </location>
</feature>
<proteinExistence type="predicted"/>
<dbReference type="SUPFAM" id="SSF49265">
    <property type="entry name" value="Fibronectin type III"/>
    <property type="match status" value="1"/>
</dbReference>
<dbReference type="InterPro" id="IPR013151">
    <property type="entry name" value="Immunoglobulin_dom"/>
</dbReference>
<dbReference type="KEGG" id="tpal:117643982"/>
<gene>
    <name evidence="4" type="primary">LOC117643982</name>
</gene>
<dbReference type="PANTHER" id="PTHR23278:SF30">
    <property type="entry name" value="SIDESTEP VIII, ISOFORM B"/>
    <property type="match status" value="1"/>
</dbReference>
<reference evidence="4" key="1">
    <citation type="submission" date="2025-08" db="UniProtKB">
        <authorList>
            <consortium name="RefSeq"/>
        </authorList>
    </citation>
    <scope>IDENTIFICATION</scope>
    <source>
        <tissue evidence="4">Total insect</tissue>
    </source>
</reference>
<feature type="domain" description="Ig-like" evidence="1">
    <location>
        <begin position="138"/>
        <end position="237"/>
    </location>
</feature>
<dbReference type="OrthoDB" id="8825892at2759"/>
<dbReference type="AlphaFoldDB" id="A0A6P8ZLL4"/>
<dbReference type="InterPro" id="IPR007110">
    <property type="entry name" value="Ig-like_dom"/>
</dbReference>
<dbReference type="GeneID" id="117643982"/>
<organism evidence="4">
    <name type="scientific">Thrips palmi</name>
    <name type="common">Melon thrips</name>
    <dbReference type="NCBI Taxonomy" id="161013"/>
    <lineage>
        <taxon>Eukaryota</taxon>
        <taxon>Metazoa</taxon>
        <taxon>Ecdysozoa</taxon>
        <taxon>Arthropoda</taxon>
        <taxon>Hexapoda</taxon>
        <taxon>Insecta</taxon>
        <taxon>Pterygota</taxon>
        <taxon>Neoptera</taxon>
        <taxon>Paraneoptera</taxon>
        <taxon>Thysanoptera</taxon>
        <taxon>Terebrantia</taxon>
        <taxon>Thripoidea</taxon>
        <taxon>Thripidae</taxon>
        <taxon>Thrips</taxon>
    </lineage>
</organism>
<feature type="domain" description="Ig-like" evidence="1">
    <location>
        <begin position="244"/>
        <end position="338"/>
    </location>
</feature>
<dbReference type="FunCoup" id="A0A6P8ZLL4">
    <property type="interactions" value="32"/>
</dbReference>
<dbReference type="InterPro" id="IPR036116">
    <property type="entry name" value="FN3_sf"/>
</dbReference>
<dbReference type="InterPro" id="IPR013783">
    <property type="entry name" value="Ig-like_fold"/>
</dbReference>
<dbReference type="PANTHER" id="PTHR23278">
    <property type="entry name" value="SIDESTEP PROTEIN"/>
    <property type="match status" value="1"/>
</dbReference>
<sequence>MYLFVTLHSEAVAGGVAKLACDITPPIVGDKATLVIWFKEGTPKPIYSYDARGGALSQAKHWADDTFGGRAFFRTADNPAQLTVESARDLDAGMYRCRVDFGRSPTRNARVNLTVIREYTEEYAKEYSKNYTVSGMPPEQLLIMDNRGEHIRHHILGPYNEGDTVEITCEASGGRPQPRVTWWTDNVMLDDSYERRSERRVQNVLRLEHLQRKQLNRQYTCKASNNMLAAPVTSSVRLDMNLRPLSVRLLGENRPFSAEKSYEVSCEVVGARPSPQISWWKGNTQLKNNKEVTSQDQNSTISTLLYSPKVDDSGMVLSCRAENPRLPNSALVDSWTLDIYHVPVVTLQLGRPLNASAMTEGVDVFFECHIKANPRIFRVGWRHERQPLIQNASAGTIISNQSLVLQSVSRARAGMYTCVAYNQEGDGESNPVRLDVKYRPVCKPGQQAVWGVGRGETITIPCDVDSNPDEVTFTWRLNTTSDSVELPASRHKADRAQSLLTHTPQSERDYGTLLCWGTNFLGQQKQPCAFLVIPAGKPNSPINCTLTNQTTESLSVACSEGFDGGVPRQEFVLELYDETSQALVSNVTARSPVFNLGGLESGLDFRVELYAYNTKGRSEAVQMHAFTLKGAERRLADDFVDPEEKAFEYLNDRRLYSTLNPRLGLYSPTTIDHVGPSMGSMAGGPKMLSTVLLC</sequence>
<dbReference type="InterPro" id="IPR036179">
    <property type="entry name" value="Ig-like_dom_sf"/>
</dbReference>
<evidence type="ECO:0000313" key="4">
    <source>
        <dbReference type="RefSeq" id="XP_034239059.1"/>
    </source>
</evidence>
<keyword evidence="3" id="KW-1185">Reference proteome</keyword>
<dbReference type="Pfam" id="PF00047">
    <property type="entry name" value="ig"/>
    <property type="match status" value="2"/>
</dbReference>
<feature type="domain" description="Ig-like" evidence="1">
    <location>
        <begin position="343"/>
        <end position="435"/>
    </location>
</feature>
<feature type="domain" description="Fibronectin type-III" evidence="2">
    <location>
        <begin position="540"/>
        <end position="631"/>
    </location>
</feature>
<dbReference type="InterPro" id="IPR003598">
    <property type="entry name" value="Ig_sub2"/>
</dbReference>
<dbReference type="CDD" id="cd00063">
    <property type="entry name" value="FN3"/>
    <property type="match status" value="1"/>
</dbReference>
<dbReference type="SUPFAM" id="SSF48726">
    <property type="entry name" value="Immunoglobulin"/>
    <property type="match status" value="5"/>
</dbReference>
<dbReference type="SMART" id="SM00408">
    <property type="entry name" value="IGc2"/>
    <property type="match status" value="4"/>
</dbReference>
<dbReference type="Pfam" id="PF13927">
    <property type="entry name" value="Ig_3"/>
    <property type="match status" value="2"/>
</dbReference>